<reference evidence="1" key="1">
    <citation type="journal article" date="2015" name="Nature">
        <title>Complex archaea that bridge the gap between prokaryotes and eukaryotes.</title>
        <authorList>
            <person name="Spang A."/>
            <person name="Saw J.H."/>
            <person name="Jorgensen S.L."/>
            <person name="Zaremba-Niedzwiedzka K."/>
            <person name="Martijn J."/>
            <person name="Lind A.E."/>
            <person name="van Eijk R."/>
            <person name="Schleper C."/>
            <person name="Guy L."/>
            <person name="Ettema T.J."/>
        </authorList>
    </citation>
    <scope>NUCLEOTIDE SEQUENCE</scope>
</reference>
<accession>A0A0F9TZQ5</accession>
<dbReference type="AlphaFoldDB" id="A0A0F9TZQ5"/>
<proteinExistence type="predicted"/>
<name>A0A0F9TZQ5_9ZZZZ</name>
<gene>
    <name evidence="1" type="ORF">LCGC14_0268890</name>
</gene>
<protein>
    <submittedName>
        <fullName evidence="1">Uncharacterized protein</fullName>
    </submittedName>
</protein>
<evidence type="ECO:0000313" key="1">
    <source>
        <dbReference type="EMBL" id="KKN86490.1"/>
    </source>
</evidence>
<comment type="caution">
    <text evidence="1">The sequence shown here is derived from an EMBL/GenBank/DDBJ whole genome shotgun (WGS) entry which is preliminary data.</text>
</comment>
<sequence>MLIEALERFPDDKAVHYEMARFLLRSEENLSPQIGGHLGRSYSPGDRNYNARHLHAQYLFCVGEAKKAEALFQDVEERAPPEFRDQTTNPDRGIARHLKRGIGRVVRKDSTYCFIHSPAYGKDIYANERDSDVSVWELIRSGTQVDFKVMFRRGGPVAHDLRPMSG</sequence>
<organism evidence="1">
    <name type="scientific">marine sediment metagenome</name>
    <dbReference type="NCBI Taxonomy" id="412755"/>
    <lineage>
        <taxon>unclassified sequences</taxon>
        <taxon>metagenomes</taxon>
        <taxon>ecological metagenomes</taxon>
    </lineage>
</organism>
<dbReference type="EMBL" id="LAZR01000147">
    <property type="protein sequence ID" value="KKN86490.1"/>
    <property type="molecule type" value="Genomic_DNA"/>
</dbReference>